<feature type="compositionally biased region" description="Basic and acidic residues" evidence="13">
    <location>
        <begin position="149"/>
        <end position="169"/>
    </location>
</feature>
<dbReference type="RefSeq" id="XP_066628229.1">
    <property type="nucleotide sequence ID" value="XM_066781227.1"/>
</dbReference>
<name>A0A0G2HGD6_9PEZI</name>
<evidence type="ECO:0000313" key="15">
    <source>
        <dbReference type="EMBL" id="KAL0254358.1"/>
    </source>
</evidence>
<dbReference type="InterPro" id="IPR045864">
    <property type="entry name" value="aa-tRNA-synth_II/BPL/LPL"/>
</dbReference>
<dbReference type="InterPro" id="IPR002312">
    <property type="entry name" value="Asp/Asn-tRNA-synth_IIb"/>
</dbReference>
<evidence type="ECO:0000259" key="14">
    <source>
        <dbReference type="PROSITE" id="PS50862"/>
    </source>
</evidence>
<gene>
    <name evidence="15" type="primary">DPS1</name>
    <name evidence="17" type="ORF">BK809_0007718</name>
    <name evidence="15" type="ORF">SLS55_009833</name>
    <name evidence="16" type="ORF">UCDDS831_g00736</name>
</gene>
<dbReference type="Pfam" id="PF09924">
    <property type="entry name" value="LPG_synthase_C"/>
    <property type="match status" value="1"/>
</dbReference>
<evidence type="ECO:0000313" key="17">
    <source>
        <dbReference type="EMBL" id="OMP87631.1"/>
    </source>
</evidence>
<dbReference type="PROSITE" id="PS50862">
    <property type="entry name" value="AA_TRNA_LIGASE_II"/>
    <property type="match status" value="1"/>
</dbReference>
<dbReference type="InterPro" id="IPR004365">
    <property type="entry name" value="NA-bd_OB_tRNA"/>
</dbReference>
<dbReference type="Proteomes" id="UP000190776">
    <property type="component" value="Unassembled WGS sequence"/>
</dbReference>
<dbReference type="AlphaFoldDB" id="A0A0G2HGD6"/>
<dbReference type="SUPFAM" id="SSF50249">
    <property type="entry name" value="Nucleic acid-binding proteins"/>
    <property type="match status" value="1"/>
</dbReference>
<comment type="similarity">
    <text evidence="2">Belongs to the class-II aminoacyl-tRNA synthetase family. Type 2 subfamily.</text>
</comment>
<dbReference type="GO" id="GO:0003723">
    <property type="term" value="F:RNA binding"/>
    <property type="evidence" value="ECO:0007669"/>
    <property type="project" value="TreeGrafter"/>
</dbReference>
<keyword evidence="10" id="KW-0030">Aminoacyl-tRNA synthetase</keyword>
<dbReference type="InterPro" id="IPR004523">
    <property type="entry name" value="Asp-tRNA_synthase_2"/>
</dbReference>
<dbReference type="InterPro" id="IPR004364">
    <property type="entry name" value="Aa-tRNA-synt_II"/>
</dbReference>
<keyword evidence="5" id="KW-0963">Cytoplasm</keyword>
<feature type="domain" description="Aminoacyl-transfer RNA synthetases class-II family profile" evidence="14">
    <location>
        <begin position="368"/>
        <end position="671"/>
    </location>
</feature>
<dbReference type="NCBIfam" id="NF003483">
    <property type="entry name" value="PRK05159.1"/>
    <property type="match status" value="1"/>
</dbReference>
<evidence type="ECO:0000313" key="16">
    <source>
        <dbReference type="EMBL" id="KKY27530.1"/>
    </source>
</evidence>
<dbReference type="OrthoDB" id="372395at2759"/>
<comment type="caution">
    <text evidence="16">The sequence shown here is derived from an EMBL/GenBank/DDBJ whole genome shotgun (WGS) entry which is preliminary data.</text>
</comment>
<dbReference type="NCBIfam" id="TIGR00458">
    <property type="entry name" value="aspS_nondisc"/>
    <property type="match status" value="1"/>
</dbReference>
<keyword evidence="8" id="KW-0067">ATP-binding</keyword>
<evidence type="ECO:0000256" key="12">
    <source>
        <dbReference type="ARBA" id="ARBA00047904"/>
    </source>
</evidence>
<evidence type="ECO:0000256" key="10">
    <source>
        <dbReference type="ARBA" id="ARBA00023146"/>
    </source>
</evidence>
<dbReference type="Proteomes" id="UP001430584">
    <property type="component" value="Unassembled WGS sequence"/>
</dbReference>
<evidence type="ECO:0000256" key="8">
    <source>
        <dbReference type="ARBA" id="ARBA00022840"/>
    </source>
</evidence>
<dbReference type="FunFam" id="2.40.50.140:FF:000132">
    <property type="entry name" value="Aspartyl-tRNA synthetase, cytoplasmic"/>
    <property type="match status" value="1"/>
</dbReference>
<dbReference type="GO" id="GO:0005524">
    <property type="term" value="F:ATP binding"/>
    <property type="evidence" value="ECO:0007669"/>
    <property type="project" value="UniProtKB-KW"/>
</dbReference>
<feature type="compositionally biased region" description="Polar residues" evidence="13">
    <location>
        <begin position="91"/>
        <end position="107"/>
    </location>
</feature>
<comment type="subcellular location">
    <subcellularLocation>
        <location evidence="1">Cytoplasm</location>
    </subcellularLocation>
</comment>
<evidence type="ECO:0000256" key="11">
    <source>
        <dbReference type="ARBA" id="ARBA00033155"/>
    </source>
</evidence>
<dbReference type="InterPro" id="IPR012340">
    <property type="entry name" value="NA-bd_OB-fold"/>
</dbReference>
<dbReference type="PANTHER" id="PTHR43450">
    <property type="entry name" value="ASPARTYL-TRNA SYNTHETASE"/>
    <property type="match status" value="1"/>
</dbReference>
<evidence type="ECO:0000256" key="9">
    <source>
        <dbReference type="ARBA" id="ARBA00022917"/>
    </source>
</evidence>
<dbReference type="InterPro" id="IPR024320">
    <property type="entry name" value="LPG_synthase_C"/>
</dbReference>
<feature type="compositionally biased region" description="Basic and acidic residues" evidence="13">
    <location>
        <begin position="116"/>
        <end position="128"/>
    </location>
</feature>
<dbReference type="GeneID" id="92013918"/>
<feature type="compositionally biased region" description="Basic and acidic residues" evidence="13">
    <location>
        <begin position="176"/>
        <end position="192"/>
    </location>
</feature>
<reference evidence="17 19" key="3">
    <citation type="submission" date="2017-01" db="EMBL/GenBank/DDBJ databases">
        <title>Draft genome sequence of Diplodia seriata F98.1, a fungal species involved in grapevine trunk diseases.</title>
        <authorList>
            <person name="Robert-Siegwald G."/>
            <person name="Vallet J."/>
            <person name="Abou-Mansour E."/>
            <person name="Xu J."/>
            <person name="Rey P."/>
            <person name="Bertsch C."/>
            <person name="Rego C."/>
            <person name="Larignon P."/>
            <person name="Fontaine F."/>
            <person name="Lebrun M.-H."/>
        </authorList>
    </citation>
    <scope>NUCLEOTIDE SEQUENCE [LARGE SCALE GENOMIC DNA]</scope>
    <source>
        <strain evidence="17 19">F98.1</strain>
    </source>
</reference>
<dbReference type="GO" id="GO:0017101">
    <property type="term" value="C:aminoacyl-tRNA synthetase multienzyme complex"/>
    <property type="evidence" value="ECO:0007669"/>
    <property type="project" value="TreeGrafter"/>
</dbReference>
<feature type="compositionally biased region" description="Low complexity" evidence="13">
    <location>
        <begin position="1"/>
        <end position="13"/>
    </location>
</feature>
<comment type="catalytic activity">
    <reaction evidence="12">
        <text>tRNA(Asp) + L-aspartate + ATP = L-aspartyl-tRNA(Asp) + AMP + diphosphate</text>
        <dbReference type="Rhea" id="RHEA:19649"/>
        <dbReference type="Rhea" id="RHEA-COMP:9660"/>
        <dbReference type="Rhea" id="RHEA-COMP:9678"/>
        <dbReference type="ChEBI" id="CHEBI:29991"/>
        <dbReference type="ChEBI" id="CHEBI:30616"/>
        <dbReference type="ChEBI" id="CHEBI:33019"/>
        <dbReference type="ChEBI" id="CHEBI:78442"/>
        <dbReference type="ChEBI" id="CHEBI:78516"/>
        <dbReference type="ChEBI" id="CHEBI:456215"/>
        <dbReference type="EC" id="6.1.1.12"/>
    </reaction>
</comment>
<dbReference type="CDD" id="cd04320">
    <property type="entry name" value="AspRS_cyto_N"/>
    <property type="match status" value="1"/>
</dbReference>
<evidence type="ECO:0000256" key="13">
    <source>
        <dbReference type="SAM" id="MobiDB-lite"/>
    </source>
</evidence>
<dbReference type="CDD" id="cd00776">
    <property type="entry name" value="AsxRS_core"/>
    <property type="match status" value="1"/>
</dbReference>
<dbReference type="Proteomes" id="UP000034182">
    <property type="component" value="Unassembled WGS sequence"/>
</dbReference>
<keyword evidence="6 15" id="KW-0436">Ligase</keyword>
<feature type="compositionally biased region" description="Polar residues" evidence="13">
    <location>
        <begin position="15"/>
        <end position="34"/>
    </location>
</feature>
<dbReference type="GO" id="GO:0006422">
    <property type="term" value="P:aspartyl-tRNA aminoacylation"/>
    <property type="evidence" value="ECO:0007669"/>
    <property type="project" value="InterPro"/>
</dbReference>
<dbReference type="FunFam" id="3.30.930.10:FF:000013">
    <property type="entry name" value="Aspartate--tRNA ligase, cytoplasmic"/>
    <property type="match status" value="1"/>
</dbReference>
<dbReference type="EMBL" id="LAQI01000020">
    <property type="protein sequence ID" value="KKY27530.1"/>
    <property type="molecule type" value="Genomic_DNA"/>
</dbReference>
<reference evidence="16 18" key="2">
    <citation type="submission" date="2015-05" db="EMBL/GenBank/DDBJ databases">
        <title>Distinctive expansion of gene families associated with plant cell wall degradation and secondary metabolism in the genomes of grapevine trunk pathogens.</title>
        <authorList>
            <person name="Lawrence D.P."/>
            <person name="Travadon R."/>
            <person name="Rolshausen P.E."/>
            <person name="Baumgartner K."/>
        </authorList>
    </citation>
    <scope>NUCLEOTIDE SEQUENCE [LARGE SCALE GENOMIC DNA]</scope>
    <source>
        <strain evidence="16">DS831</strain>
    </source>
</reference>
<evidence type="ECO:0000256" key="2">
    <source>
        <dbReference type="ARBA" id="ARBA00005312"/>
    </source>
</evidence>
<sequence>MPAALKKALSKLKTGGQSSDSDASTKSPKPNGTDSPVAPSPAGISSPIMKNSPKSSPRSSGIFSRSSGTFDRKETVGRSSGTFDRKEHRSSATFDRSNHRQSTTFSEKASHSPVRALREKLHLGHDSDSDSADVPLNRDGEPMSKAQLKKQEKQAEWEEHKRQVEEKHKAQLHKRREMEERAKTEETPEQRAKYGEVPVNSYASEWKHEDRCDIGTLSIDDAGKEVIFRARIHHIRKMSAHLVFFVLRQQTITVQGVLHEHGSISPHFVYWAEHLDVESIVLVKGIVQMPKAKEGEIKGASIHDVEISVHELHVESKVTTPLPFSVAEAEVTKAETEQEGDTRVRISDRTRLSNRIIDLRSTTSQAIFRIQSGLCNCFRSYLDTQGFVEIHTPKLQGGATESGASVFKLDYFGRPAFLAQSPQLAKQMCISADFGRVYEIGAVFRAENSNTHRHLTEYTGLDLEMAIDEHYHEVLRMLDNTFKFMFKGIYEKYRHELDVVKRQFPHEDLVWHDKTLTLSFAEAVRLLNESGWRDDEGNPLPENEDLGTRDEIQLGRVIKAKYNTDYYIIDKFPVSARPFYAMADPHNSDVTNSFDIFLRGQEILSGGQRIHDADMLVRNMEKLKMDPKTLEEYVQGFEWGAPPHGGGGIGLERMLMLFLNLGDIRHACLFPRDPRSLPAKPVIKQLRHPDYSTLHPPWEGQDRVTASIDFQPIEKLIANYGDASNTSWLEPRTQIWRDDFTGAAVGFVPQGDYAITVGDPLCHQSQYVKTISGYLRWIKKERNLKPLWLLVGSEVEEVLATRFNWRTFSVVAEQRLDPSNNPAAHDSDLQRKIRHSEKEGIKIFDYPIGSPPPQEIREKIDKRVQDWLGNRKGKQVHLTDIHPWQDEEHRWYFHAQDKEGNIAAFVALAQLSPDHGWQVKYSLDFPGAPSGAIEHIVTVALKKLAENGETNVTFGGGASSKFTPGHNMKKPRVKVLSKAYHAIATELKLINKSEFREKLGAQEDPVYVCYPPHGLGPMAVKAILSFFEDDE</sequence>
<dbReference type="HAMAP" id="MF_02075">
    <property type="entry name" value="Asp_tRNA_synth_type2"/>
    <property type="match status" value="1"/>
</dbReference>
<accession>A0A0G2HGD6</accession>
<keyword evidence="7" id="KW-0547">Nucleotide-binding</keyword>
<reference evidence="16 18" key="1">
    <citation type="submission" date="2015-03" db="EMBL/GenBank/DDBJ databases">
        <authorList>
            <person name="Morales-Cruz A."/>
            <person name="Amrine K.C."/>
            <person name="Cantu D."/>
        </authorList>
    </citation>
    <scope>NUCLEOTIDE SEQUENCE [LARGE SCALE GENOMIC DNA]</scope>
    <source>
        <strain evidence="16">DS831</strain>
    </source>
</reference>
<dbReference type="Pfam" id="PF00152">
    <property type="entry name" value="tRNA-synt_2"/>
    <property type="match status" value="1"/>
</dbReference>
<evidence type="ECO:0000256" key="5">
    <source>
        <dbReference type="ARBA" id="ARBA00022490"/>
    </source>
</evidence>
<evidence type="ECO:0000256" key="4">
    <source>
        <dbReference type="ARBA" id="ARBA00018853"/>
    </source>
</evidence>
<evidence type="ECO:0000256" key="3">
    <source>
        <dbReference type="ARBA" id="ARBA00012841"/>
    </source>
</evidence>
<feature type="compositionally biased region" description="Low complexity" evidence="13">
    <location>
        <begin position="52"/>
        <end position="68"/>
    </location>
</feature>
<dbReference type="Gene3D" id="3.30.930.10">
    <property type="entry name" value="Bira Bifunctional Protein, Domain 2"/>
    <property type="match status" value="1"/>
</dbReference>
<organism evidence="16 18">
    <name type="scientific">Diplodia seriata</name>
    <dbReference type="NCBI Taxonomy" id="420778"/>
    <lineage>
        <taxon>Eukaryota</taxon>
        <taxon>Fungi</taxon>
        <taxon>Dikarya</taxon>
        <taxon>Ascomycota</taxon>
        <taxon>Pezizomycotina</taxon>
        <taxon>Dothideomycetes</taxon>
        <taxon>Dothideomycetes incertae sedis</taxon>
        <taxon>Botryosphaeriales</taxon>
        <taxon>Botryosphaeriaceae</taxon>
        <taxon>Diplodia</taxon>
    </lineage>
</organism>
<evidence type="ECO:0000256" key="7">
    <source>
        <dbReference type="ARBA" id="ARBA00022741"/>
    </source>
</evidence>
<dbReference type="GO" id="GO:0004815">
    <property type="term" value="F:aspartate-tRNA ligase activity"/>
    <property type="evidence" value="ECO:0007669"/>
    <property type="project" value="UniProtKB-EC"/>
</dbReference>
<keyword evidence="20" id="KW-1185">Reference proteome</keyword>
<evidence type="ECO:0000313" key="20">
    <source>
        <dbReference type="Proteomes" id="UP001430584"/>
    </source>
</evidence>
<evidence type="ECO:0000313" key="19">
    <source>
        <dbReference type="Proteomes" id="UP000190776"/>
    </source>
</evidence>
<dbReference type="PANTHER" id="PTHR43450:SF2">
    <property type="entry name" value="ASPARTATE--TRNA LIGASE"/>
    <property type="match status" value="1"/>
</dbReference>
<dbReference type="InterPro" id="IPR006195">
    <property type="entry name" value="aa-tRNA-synth_II"/>
</dbReference>
<reference evidence="15 20" key="4">
    <citation type="submission" date="2024-02" db="EMBL/GenBank/DDBJ databases">
        <title>De novo assembly and annotation of 12 fungi associated with fruit tree decline syndrome in Ontario, Canada.</title>
        <authorList>
            <person name="Sulman M."/>
            <person name="Ellouze W."/>
            <person name="Ilyukhin E."/>
        </authorList>
    </citation>
    <scope>NUCLEOTIDE SEQUENCE [LARGE SCALE GENOMIC DNA]</scope>
    <source>
        <strain evidence="15 20">FDS-637</strain>
    </source>
</reference>
<dbReference type="Pfam" id="PF01336">
    <property type="entry name" value="tRNA_anti-codon"/>
    <property type="match status" value="1"/>
</dbReference>
<dbReference type="SUPFAM" id="SSF55681">
    <property type="entry name" value="Class II aaRS and biotin synthetases"/>
    <property type="match status" value="1"/>
</dbReference>
<dbReference type="EMBL" id="JAJVCZ030000011">
    <property type="protein sequence ID" value="KAL0254358.1"/>
    <property type="molecule type" value="Genomic_DNA"/>
</dbReference>
<protein>
    <recommendedName>
        <fullName evidence="4">Aspartate--tRNA ligase, cytoplasmic</fullName>
        <ecNumber evidence="3">6.1.1.12</ecNumber>
    </recommendedName>
    <alternativeName>
        <fullName evidence="11">Aspartyl-tRNA synthetase</fullName>
    </alternativeName>
</protein>
<feature type="region of interest" description="Disordered" evidence="13">
    <location>
        <begin position="1"/>
        <end position="192"/>
    </location>
</feature>
<dbReference type="PRINTS" id="PR01042">
    <property type="entry name" value="TRNASYNTHASP"/>
</dbReference>
<evidence type="ECO:0000256" key="1">
    <source>
        <dbReference type="ARBA" id="ARBA00004496"/>
    </source>
</evidence>
<keyword evidence="9" id="KW-0648">Protein biosynthesis</keyword>
<dbReference type="STRING" id="420778.A0A0G2HGD6"/>
<proteinExistence type="inferred from homology"/>
<dbReference type="Gene3D" id="2.40.50.140">
    <property type="entry name" value="Nucleic acid-binding proteins"/>
    <property type="match status" value="1"/>
</dbReference>
<dbReference type="EMBL" id="MSZU01000076">
    <property type="protein sequence ID" value="OMP87631.1"/>
    <property type="molecule type" value="Genomic_DNA"/>
</dbReference>
<dbReference type="GO" id="GO:0005829">
    <property type="term" value="C:cytosol"/>
    <property type="evidence" value="ECO:0007669"/>
    <property type="project" value="TreeGrafter"/>
</dbReference>
<evidence type="ECO:0000256" key="6">
    <source>
        <dbReference type="ARBA" id="ARBA00022598"/>
    </source>
</evidence>
<dbReference type="EC" id="6.1.1.12" evidence="3"/>
<evidence type="ECO:0000313" key="18">
    <source>
        <dbReference type="Proteomes" id="UP000034182"/>
    </source>
</evidence>